<evidence type="ECO:0000256" key="1">
    <source>
        <dbReference type="SAM" id="Phobius"/>
    </source>
</evidence>
<dbReference type="EMBL" id="CP133219">
    <property type="protein sequence ID" value="WML92509.1"/>
    <property type="molecule type" value="Genomic_DNA"/>
</dbReference>
<dbReference type="RefSeq" id="WP_308898879.1">
    <property type="nucleotide sequence ID" value="NZ_CP133219.1"/>
</dbReference>
<dbReference type="Proteomes" id="UP001236657">
    <property type="component" value="Plasmid pThlacMK1_1"/>
</dbReference>
<keyword evidence="3" id="KW-1185">Reference proteome</keyword>
<geneLocation type="plasmid" evidence="2 3">
    <name>pThlacMK1_1</name>
</geneLocation>
<keyword evidence="1" id="KW-0812">Transmembrane</keyword>
<organism evidence="2 3">
    <name type="scientific">Thiothrix lacustris</name>
    <dbReference type="NCBI Taxonomy" id="525917"/>
    <lineage>
        <taxon>Bacteria</taxon>
        <taxon>Pseudomonadati</taxon>
        <taxon>Pseudomonadota</taxon>
        <taxon>Gammaproteobacteria</taxon>
        <taxon>Thiotrichales</taxon>
        <taxon>Thiotrichaceae</taxon>
        <taxon>Thiothrix</taxon>
    </lineage>
</organism>
<evidence type="ECO:0000313" key="3">
    <source>
        <dbReference type="Proteomes" id="UP001236657"/>
    </source>
</evidence>
<accession>A0ABY9MV04</accession>
<sequence>MKKYFFIIGLIIISLIIYFLVTNKNDDHDTKKIYQDKQSIPLVNHEKTSEMEHNVLNSKPKEKNNINSVIEVKDQTLNFARSVLNINNIDYQAELYAFNFIDKKMVKVIVQFSDGKVNSVISGQDQQGDFVIDNGRVVLDKNWSNYPPLTYDEAFAKIISNNSEAQYGEGNLYYLNTSSVFYYKFTSSKMDYYVNVEDGEVISYADAMKTFKESDAFIKLLYSINNDGTISINEEFSKKHLNHNEIKDAQLSISDINQKILAGEVSLDENFQFKNKPSIEVAPINPTSTNPIILPLPNSEIQYTP</sequence>
<evidence type="ECO:0000313" key="2">
    <source>
        <dbReference type="EMBL" id="WML92509.1"/>
    </source>
</evidence>
<protein>
    <submittedName>
        <fullName evidence="2">Uncharacterized protein</fullName>
    </submittedName>
</protein>
<keyword evidence="1" id="KW-1133">Transmembrane helix</keyword>
<proteinExistence type="predicted"/>
<name>A0ABY9MV04_9GAMM</name>
<keyword evidence="1" id="KW-0472">Membrane</keyword>
<feature type="transmembrane region" description="Helical" evidence="1">
    <location>
        <begin position="5"/>
        <end position="21"/>
    </location>
</feature>
<keyword evidence="2" id="KW-0614">Plasmid</keyword>
<reference evidence="2 3" key="1">
    <citation type="submission" date="2023-08" db="EMBL/GenBank/DDBJ databases">
        <title>New molecular markers tilS and rpoB for phylogenetic and monitoring studies of the genus Thiothrix biodiversity.</title>
        <authorList>
            <person name="Ravin N.V."/>
            <person name="Smolyakov D."/>
            <person name="Markov N.D."/>
            <person name="Beletsky A.V."/>
            <person name="Mardanov A.V."/>
            <person name="Rudenko T.S."/>
            <person name="Grabovich M.Y."/>
        </authorList>
    </citation>
    <scope>NUCLEOTIDE SEQUENCE [LARGE SCALE GENOMIC DNA]</scope>
    <source>
        <strain evidence="2 3">MK1</strain>
        <plasmid evidence="2 3">pThlacMK1_1</plasmid>
    </source>
</reference>
<gene>
    <name evidence="2" type="ORF">RCF98_17530</name>
</gene>